<sequence>MSKHENTGNLNRNTCNAIKYLGLMGTGIDQLNLHSVQLGYLKILQVGNADPNSTKAGKQIRGQASVRRAIKTANHATCYNKCYEMHEGYKDRIARPMYQLAIISVSLYTRTVYQSGKSSVRDLQSPSAHHSSVVDTQIRYSPLR</sequence>
<dbReference type="Proteomes" id="UP000250235">
    <property type="component" value="Unassembled WGS sequence"/>
</dbReference>
<evidence type="ECO:0000313" key="2">
    <source>
        <dbReference type="EMBL" id="KZV20993.1"/>
    </source>
</evidence>
<organism evidence="2 3">
    <name type="scientific">Dorcoceras hygrometricum</name>
    <dbReference type="NCBI Taxonomy" id="472368"/>
    <lineage>
        <taxon>Eukaryota</taxon>
        <taxon>Viridiplantae</taxon>
        <taxon>Streptophyta</taxon>
        <taxon>Embryophyta</taxon>
        <taxon>Tracheophyta</taxon>
        <taxon>Spermatophyta</taxon>
        <taxon>Magnoliopsida</taxon>
        <taxon>eudicotyledons</taxon>
        <taxon>Gunneridae</taxon>
        <taxon>Pentapetalae</taxon>
        <taxon>asterids</taxon>
        <taxon>lamiids</taxon>
        <taxon>Lamiales</taxon>
        <taxon>Gesneriaceae</taxon>
        <taxon>Didymocarpoideae</taxon>
        <taxon>Trichosporeae</taxon>
        <taxon>Loxocarpinae</taxon>
        <taxon>Dorcoceras</taxon>
    </lineage>
</organism>
<feature type="region of interest" description="Disordered" evidence="1">
    <location>
        <begin position="119"/>
        <end position="144"/>
    </location>
</feature>
<evidence type="ECO:0000313" key="3">
    <source>
        <dbReference type="Proteomes" id="UP000250235"/>
    </source>
</evidence>
<protein>
    <submittedName>
        <fullName evidence="2">Uncharacterized protein</fullName>
    </submittedName>
</protein>
<gene>
    <name evidence="2" type="ORF">F511_37957</name>
</gene>
<keyword evidence="3" id="KW-1185">Reference proteome</keyword>
<dbReference type="EMBL" id="KV015008">
    <property type="protein sequence ID" value="KZV20993.1"/>
    <property type="molecule type" value="Genomic_DNA"/>
</dbReference>
<accession>A0A2Z7AGR4</accession>
<evidence type="ECO:0000256" key="1">
    <source>
        <dbReference type="SAM" id="MobiDB-lite"/>
    </source>
</evidence>
<name>A0A2Z7AGR4_9LAMI</name>
<dbReference type="AlphaFoldDB" id="A0A2Z7AGR4"/>
<reference evidence="2 3" key="1">
    <citation type="journal article" date="2015" name="Proc. Natl. Acad. Sci. U.S.A.">
        <title>The resurrection genome of Boea hygrometrica: A blueprint for survival of dehydration.</title>
        <authorList>
            <person name="Xiao L."/>
            <person name="Yang G."/>
            <person name="Zhang L."/>
            <person name="Yang X."/>
            <person name="Zhao S."/>
            <person name="Ji Z."/>
            <person name="Zhou Q."/>
            <person name="Hu M."/>
            <person name="Wang Y."/>
            <person name="Chen M."/>
            <person name="Xu Y."/>
            <person name="Jin H."/>
            <person name="Xiao X."/>
            <person name="Hu G."/>
            <person name="Bao F."/>
            <person name="Hu Y."/>
            <person name="Wan P."/>
            <person name="Li L."/>
            <person name="Deng X."/>
            <person name="Kuang T."/>
            <person name="Xiang C."/>
            <person name="Zhu J.K."/>
            <person name="Oliver M.J."/>
            <person name="He Y."/>
        </authorList>
    </citation>
    <scope>NUCLEOTIDE SEQUENCE [LARGE SCALE GENOMIC DNA]</scope>
    <source>
        <strain evidence="3">cv. XS01</strain>
    </source>
</reference>
<proteinExistence type="predicted"/>